<evidence type="ECO:0000313" key="6">
    <source>
        <dbReference type="Proteomes" id="UP000320461"/>
    </source>
</evidence>
<keyword evidence="3" id="KW-0732">Signal</keyword>
<evidence type="ECO:0000256" key="3">
    <source>
        <dbReference type="SAM" id="SignalP"/>
    </source>
</evidence>
<dbReference type="CDD" id="cd13565">
    <property type="entry name" value="PBP2_PstS"/>
    <property type="match status" value="1"/>
</dbReference>
<organism evidence="5 6">
    <name type="scientific">Cellulomonas gelida</name>
    <dbReference type="NCBI Taxonomy" id="1712"/>
    <lineage>
        <taxon>Bacteria</taxon>
        <taxon>Bacillati</taxon>
        <taxon>Actinomycetota</taxon>
        <taxon>Actinomycetes</taxon>
        <taxon>Micrococcales</taxon>
        <taxon>Cellulomonadaceae</taxon>
        <taxon>Cellulomonas</taxon>
    </lineage>
</organism>
<comment type="caution">
    <text evidence="5">The sequence shown here is derived from an EMBL/GenBank/DDBJ whole genome shotgun (WGS) entry which is preliminary data.</text>
</comment>
<dbReference type="AlphaFoldDB" id="A0A4Y3KQD3"/>
<feature type="domain" description="PBP" evidence="4">
    <location>
        <begin position="32"/>
        <end position="350"/>
    </location>
</feature>
<sequence length="609" mass="60575">MNRTTRTTLAGVLALVVAGLGAVLAAVPASAADSYVPVNGAGSSWSSNAVDQWRRNVEQYGMRINYASTGSSDGRNQFKAGTVDFAITEIPYGLTDGGVVDTPPTRGFVYLPIVAGGTAFMYNLTAGGKRITNLRLSGEAVAGIFAGTITSWDDPAIADDNPSIQLPKRKIVPVVRSDGSGSTAQLTTWLASQHRSVWDAYCKAAGRSTPCGVTSTYPVIPGRGFVAQPNSQGVAGYVAQTGNEGTITYVEYSYALKTGYPVAKVLNQAGYFVEPTASNVAVGLLKATIDTDEGSPTYLTQDLTGVFTSADDRTYPLSSYSYVVVPTGTENGFTTAKGYTLGAFANYFLCEGQQQAEVLGYSPLPINLVKAGMDQIGKIPGSTTVTLDVAKCHNPTFSSDGSNTLATNAPHPSACDKRGADEQCDAPTGGAPGAPGGGGDGGKGGGGSGSGSGGGGTGGTGGTGGSGSGGTGDGTTDQGGTGDGTGGTDGVNGGAGGSGGQGGSNAGGWGALAGGGPVMCEDDTGVCTNVVAMPVETAAGTTSGVNPWAVVAAGALVVAIVVVPPLVARGAAVRAAQAADGPGGSSRRASRRASRVSRRRARRAAAGAA</sequence>
<protein>
    <recommendedName>
        <fullName evidence="4">PBP domain-containing protein</fullName>
    </recommendedName>
</protein>
<proteinExistence type="inferred from homology"/>
<feature type="chain" id="PRO_5021443017" description="PBP domain-containing protein" evidence="3">
    <location>
        <begin position="32"/>
        <end position="609"/>
    </location>
</feature>
<dbReference type="Gene3D" id="3.40.190.10">
    <property type="entry name" value="Periplasmic binding protein-like II"/>
    <property type="match status" value="2"/>
</dbReference>
<evidence type="ECO:0000256" key="2">
    <source>
        <dbReference type="SAM" id="MobiDB-lite"/>
    </source>
</evidence>
<name>A0A4Y3KQD3_9CELL</name>
<feature type="compositionally biased region" description="Gly residues" evidence="2">
    <location>
        <begin position="430"/>
        <end position="502"/>
    </location>
</feature>
<dbReference type="SUPFAM" id="SSF53850">
    <property type="entry name" value="Periplasmic binding protein-like II"/>
    <property type="match status" value="1"/>
</dbReference>
<dbReference type="PANTHER" id="PTHR42996">
    <property type="entry name" value="PHOSPHATE-BINDING PROTEIN PSTS"/>
    <property type="match status" value="1"/>
</dbReference>
<gene>
    <name evidence="5" type="ORF">CGE01nite_24110</name>
</gene>
<dbReference type="RefSeq" id="WP_229747322.1">
    <property type="nucleotide sequence ID" value="NZ_BJLQ01000027.1"/>
</dbReference>
<feature type="compositionally biased region" description="Polar residues" evidence="2">
    <location>
        <begin position="396"/>
        <end position="407"/>
    </location>
</feature>
<feature type="region of interest" description="Disordered" evidence="2">
    <location>
        <begin position="396"/>
        <end position="502"/>
    </location>
</feature>
<feature type="signal peptide" evidence="3">
    <location>
        <begin position="1"/>
        <end position="31"/>
    </location>
</feature>
<dbReference type="Pfam" id="PF12849">
    <property type="entry name" value="PBP_like_2"/>
    <property type="match status" value="1"/>
</dbReference>
<dbReference type="PANTHER" id="PTHR42996:SF1">
    <property type="entry name" value="PHOSPHATE-BINDING PROTEIN PSTS"/>
    <property type="match status" value="1"/>
</dbReference>
<reference evidence="5 6" key="1">
    <citation type="submission" date="2019-06" db="EMBL/GenBank/DDBJ databases">
        <title>Whole genome shotgun sequence of Cellulomonas gelida NBRC 3748.</title>
        <authorList>
            <person name="Hosoyama A."/>
            <person name="Uohara A."/>
            <person name="Ohji S."/>
            <person name="Ichikawa N."/>
        </authorList>
    </citation>
    <scope>NUCLEOTIDE SEQUENCE [LARGE SCALE GENOMIC DNA]</scope>
    <source>
        <strain evidence="5 6">NBRC 3748</strain>
    </source>
</reference>
<evidence type="ECO:0000256" key="1">
    <source>
        <dbReference type="ARBA" id="ARBA00008725"/>
    </source>
</evidence>
<comment type="similarity">
    <text evidence="1">Belongs to the PstS family.</text>
</comment>
<feature type="region of interest" description="Disordered" evidence="2">
    <location>
        <begin position="575"/>
        <end position="609"/>
    </location>
</feature>
<dbReference type="Proteomes" id="UP000320461">
    <property type="component" value="Unassembled WGS sequence"/>
</dbReference>
<keyword evidence="6" id="KW-1185">Reference proteome</keyword>
<dbReference type="InterPro" id="IPR050962">
    <property type="entry name" value="Phosphate-bind_PstS"/>
</dbReference>
<feature type="compositionally biased region" description="Basic residues" evidence="2">
    <location>
        <begin position="588"/>
        <end position="603"/>
    </location>
</feature>
<dbReference type="InterPro" id="IPR024370">
    <property type="entry name" value="PBP_domain"/>
</dbReference>
<evidence type="ECO:0000313" key="5">
    <source>
        <dbReference type="EMBL" id="GEA85160.1"/>
    </source>
</evidence>
<accession>A0A4Y3KQD3</accession>
<dbReference type="EMBL" id="BJLQ01000027">
    <property type="protein sequence ID" value="GEA85160.1"/>
    <property type="molecule type" value="Genomic_DNA"/>
</dbReference>
<evidence type="ECO:0000259" key="4">
    <source>
        <dbReference type="Pfam" id="PF12849"/>
    </source>
</evidence>